<dbReference type="AlphaFoldDB" id="X1FZR0"/>
<reference evidence="3" key="1">
    <citation type="journal article" date="2014" name="Front. Microbiol.">
        <title>High frequency of phylogenetically diverse reductive dehalogenase-homologous genes in deep subseafloor sedimentary metagenomes.</title>
        <authorList>
            <person name="Kawai M."/>
            <person name="Futagami T."/>
            <person name="Toyoda A."/>
            <person name="Takaki Y."/>
            <person name="Nishi S."/>
            <person name="Hori S."/>
            <person name="Arai W."/>
            <person name="Tsubouchi T."/>
            <person name="Morono Y."/>
            <person name="Uchiyama I."/>
            <person name="Ito T."/>
            <person name="Fujiyama A."/>
            <person name="Inagaki F."/>
            <person name="Takami H."/>
        </authorList>
    </citation>
    <scope>NUCLEOTIDE SEQUENCE</scope>
    <source>
        <strain evidence="3">Expedition CK06-06</strain>
    </source>
</reference>
<dbReference type="InterPro" id="IPR041424">
    <property type="entry name" value="CinA_KH"/>
</dbReference>
<feature type="domain" description="CinA KH" evidence="2">
    <location>
        <begin position="71"/>
        <end position="140"/>
    </location>
</feature>
<dbReference type="InterPro" id="IPR036425">
    <property type="entry name" value="MoaB/Mog-like_dom_sf"/>
</dbReference>
<evidence type="ECO:0000313" key="3">
    <source>
        <dbReference type="EMBL" id="GAH26263.1"/>
    </source>
</evidence>
<comment type="caution">
    <text evidence="3">The sequence shown here is derived from an EMBL/GenBank/DDBJ whole genome shotgun (WGS) entry which is preliminary data.</text>
</comment>
<dbReference type="SUPFAM" id="SSF142433">
    <property type="entry name" value="CinA-like"/>
    <property type="match status" value="1"/>
</dbReference>
<dbReference type="EMBL" id="BARU01000886">
    <property type="protein sequence ID" value="GAH26263.1"/>
    <property type="molecule type" value="Genomic_DNA"/>
</dbReference>
<dbReference type="Gene3D" id="3.90.950.20">
    <property type="entry name" value="CinA-like"/>
    <property type="match status" value="1"/>
</dbReference>
<dbReference type="Pfam" id="PF02464">
    <property type="entry name" value="CinA"/>
    <property type="match status" value="1"/>
</dbReference>
<gene>
    <name evidence="3" type="ORF">S03H2_02602</name>
</gene>
<dbReference type="SUPFAM" id="SSF53218">
    <property type="entry name" value="Molybdenum cofactor biosynthesis proteins"/>
    <property type="match status" value="1"/>
</dbReference>
<evidence type="ECO:0000259" key="1">
    <source>
        <dbReference type="Pfam" id="PF02464"/>
    </source>
</evidence>
<name>X1FZR0_9ZZZZ</name>
<dbReference type="InterPro" id="IPR008135">
    <property type="entry name" value="Competence-induced_CinA"/>
</dbReference>
<dbReference type="PANTHER" id="PTHR13939:SF0">
    <property type="entry name" value="NMN AMIDOHYDROLASE-LIKE PROTEIN YFAY"/>
    <property type="match status" value="1"/>
</dbReference>
<feature type="domain" description="CinA C-terminal" evidence="1">
    <location>
        <begin position="144"/>
        <end position="296"/>
    </location>
</feature>
<dbReference type="Gene3D" id="3.40.980.10">
    <property type="entry name" value="MoaB/Mog-like domain"/>
    <property type="match status" value="1"/>
</dbReference>
<evidence type="ECO:0000259" key="2">
    <source>
        <dbReference type="Pfam" id="PF18146"/>
    </source>
</evidence>
<dbReference type="Gene3D" id="3.30.70.2860">
    <property type="match status" value="1"/>
</dbReference>
<dbReference type="HAMAP" id="MF_00226_B">
    <property type="entry name" value="CinA_B"/>
    <property type="match status" value="1"/>
</dbReference>
<proteinExistence type="inferred from homology"/>
<dbReference type="InterPro" id="IPR036653">
    <property type="entry name" value="CinA-like_C"/>
</dbReference>
<dbReference type="InterPro" id="IPR008136">
    <property type="entry name" value="CinA_C"/>
</dbReference>
<dbReference type="NCBIfam" id="TIGR00199">
    <property type="entry name" value="PncC_domain"/>
    <property type="match status" value="1"/>
</dbReference>
<dbReference type="InterPro" id="IPR050101">
    <property type="entry name" value="CinA"/>
</dbReference>
<dbReference type="PANTHER" id="PTHR13939">
    <property type="entry name" value="NICOTINAMIDE-NUCLEOTIDE AMIDOHYDROLASE PNCC"/>
    <property type="match status" value="1"/>
</dbReference>
<organism evidence="3">
    <name type="scientific">marine sediment metagenome</name>
    <dbReference type="NCBI Taxonomy" id="412755"/>
    <lineage>
        <taxon>unclassified sequences</taxon>
        <taxon>metagenomes</taxon>
        <taxon>ecological metagenomes</taxon>
    </lineage>
</organism>
<protein>
    <recommendedName>
        <fullName evidence="4">CinA C-terminal domain-containing protein</fullName>
    </recommendedName>
</protein>
<evidence type="ECO:0008006" key="4">
    <source>
        <dbReference type="Google" id="ProtNLM"/>
    </source>
</evidence>
<dbReference type="Pfam" id="PF18146">
    <property type="entry name" value="CinA_KH"/>
    <property type="match status" value="1"/>
</dbReference>
<sequence length="300" mass="32934">MPQVNTSQALIPQGATVLNNPVGTAPGLLFEEEDGIIILLPGVPAEMKAIFNKSVRPYLEKKNRGNFILTQTIHTTGISESALFERLKDIETAETIAFLPFFTGVDIRVTTEAATLEDARDKLLKITDSLIDRVDDFYYGSDDETLERIIGILLSMRRKTLSVVESCTAGLFMKRITDVPGSSNYFRGGVVSYSNDSKIKILNVKAKDIKQKGAVSSEVAKAMVNGVKKLLDSDYGVSITGIAGPTGETENKPIGLVYIAIADREKTYSKVYHFTGTRDIIREQAVQAALDLLRRRLLGI</sequence>
<accession>X1FZR0</accession>